<protein>
    <submittedName>
        <fullName evidence="1">Uncharacterized protein</fullName>
    </submittedName>
</protein>
<comment type="caution">
    <text evidence="1">The sequence shown here is derived from an EMBL/GenBank/DDBJ whole genome shotgun (WGS) entry which is preliminary data.</text>
</comment>
<accession>A0AAW5CH59</accession>
<dbReference type="Gene3D" id="3.40.50.12580">
    <property type="match status" value="1"/>
</dbReference>
<name>A0AAW5CH59_9BACT</name>
<sequence>MKKILFFPQNDSHIANMESISEWLKEHGYGVTYVDTSNIYYQKISLGHEYHIVKINLPLHTSFYRLSVLERMKYVYRFNKEIPDSLISEHDILIIGNDGALQRILINRFRKKKKKTVMLLDGLISDYSFPLREILVYSSYPFRDCLKQLKKCIREYIVKKCASSRWSPFLPGLIGISPVSDIFVIGTHSKEVIQRINSKSTIHDLGLPRFWKTFNHCNFSCQDPSKICYFPSAYKWHGEFHEDKAQHQDIKMCCELIQQINQKSTQSLQLIIKMHPRESAENYFPYTSCYDFVRIESNLSVMECFNTCSLFLSNLSTVIIEGLTIGIPVYSLMIHFDYWKYKKSFLGKSCVRKIYDKQSLYALLTEKNTLKVDHKLIQESRYFCNIQTSVEPICQEIIK</sequence>
<dbReference type="RefSeq" id="WP_118112621.1">
    <property type="nucleotide sequence ID" value="NZ_JADNHN010000018.1"/>
</dbReference>
<proteinExistence type="predicted"/>
<dbReference type="Proteomes" id="UP001199750">
    <property type="component" value="Unassembled WGS sequence"/>
</dbReference>
<gene>
    <name evidence="1" type="ORF">L0P03_19885</name>
</gene>
<organism evidence="1 2">
    <name type="scientific">Odoribacter splanchnicus</name>
    <dbReference type="NCBI Taxonomy" id="28118"/>
    <lineage>
        <taxon>Bacteria</taxon>
        <taxon>Pseudomonadati</taxon>
        <taxon>Bacteroidota</taxon>
        <taxon>Bacteroidia</taxon>
        <taxon>Bacteroidales</taxon>
        <taxon>Odoribacteraceae</taxon>
        <taxon>Odoribacter</taxon>
    </lineage>
</organism>
<dbReference type="AlphaFoldDB" id="A0AAW5CH59"/>
<dbReference type="InterPro" id="IPR043148">
    <property type="entry name" value="TagF_C"/>
</dbReference>
<dbReference type="EMBL" id="JAKNDN010000057">
    <property type="protein sequence ID" value="MCG4962081.1"/>
    <property type="molecule type" value="Genomic_DNA"/>
</dbReference>
<reference evidence="1" key="1">
    <citation type="submission" date="2022-01" db="EMBL/GenBank/DDBJ databases">
        <title>Collection of gut derived symbiotic bacterial strains cultured from healthy donors.</title>
        <authorList>
            <person name="Lin H."/>
            <person name="Kohout C."/>
            <person name="Waligurski E."/>
            <person name="Pamer E.G."/>
        </authorList>
    </citation>
    <scope>NUCLEOTIDE SEQUENCE</scope>
    <source>
        <strain evidence="1">DFI.1.149</strain>
    </source>
</reference>
<evidence type="ECO:0000313" key="2">
    <source>
        <dbReference type="Proteomes" id="UP001199750"/>
    </source>
</evidence>
<evidence type="ECO:0000313" key="1">
    <source>
        <dbReference type="EMBL" id="MCG4962081.1"/>
    </source>
</evidence>